<proteinExistence type="inferred from homology"/>
<evidence type="ECO:0000256" key="4">
    <source>
        <dbReference type="ARBA" id="ARBA00023128"/>
    </source>
</evidence>
<dbReference type="NCBIfam" id="NF003592">
    <property type="entry name" value="PRK05254.1-5"/>
    <property type="match status" value="1"/>
</dbReference>
<dbReference type="EMBL" id="LATX01002250">
    <property type="protein sequence ID" value="KTB32177.1"/>
    <property type="molecule type" value="Genomic_DNA"/>
</dbReference>
<feature type="active site" description="Proton acceptor" evidence="7 8">
    <location>
        <position position="195"/>
    </location>
</feature>
<evidence type="ECO:0000256" key="2">
    <source>
        <dbReference type="ARBA" id="ARBA00022763"/>
    </source>
</evidence>
<evidence type="ECO:0000313" key="11">
    <source>
        <dbReference type="EMBL" id="KTB32177.1"/>
    </source>
</evidence>
<keyword evidence="6 7" id="KW-0539">Nucleus</keyword>
<dbReference type="Pfam" id="PF03167">
    <property type="entry name" value="UDG"/>
    <property type="match status" value="1"/>
</dbReference>
<dbReference type="FunFam" id="3.40.470.10:FF:000007">
    <property type="entry name" value="Uracil-DNA glycosylase"/>
    <property type="match status" value="1"/>
</dbReference>
<dbReference type="InterPro" id="IPR005122">
    <property type="entry name" value="Uracil-DNA_glycosylase-like"/>
</dbReference>
<organism evidence="11 12">
    <name type="scientific">Moniliophthora roreri</name>
    <name type="common">Frosty pod rot fungus</name>
    <name type="synonym">Monilia roreri</name>
    <dbReference type="NCBI Taxonomy" id="221103"/>
    <lineage>
        <taxon>Eukaryota</taxon>
        <taxon>Fungi</taxon>
        <taxon>Dikarya</taxon>
        <taxon>Basidiomycota</taxon>
        <taxon>Agaricomycotina</taxon>
        <taxon>Agaricomycetes</taxon>
        <taxon>Agaricomycetidae</taxon>
        <taxon>Agaricales</taxon>
        <taxon>Marasmiineae</taxon>
        <taxon>Marasmiaceae</taxon>
        <taxon>Moniliophthora</taxon>
    </lineage>
</organism>
<evidence type="ECO:0000256" key="3">
    <source>
        <dbReference type="ARBA" id="ARBA00022801"/>
    </source>
</evidence>
<keyword evidence="3 7" id="KW-0378">Hydrolase</keyword>
<gene>
    <name evidence="7" type="primary">UNG1</name>
    <name evidence="11" type="ORF">WG66_15255</name>
</gene>
<reference evidence="11 12" key="1">
    <citation type="submission" date="2015-12" db="EMBL/GenBank/DDBJ databases">
        <title>Draft genome sequence of Moniliophthora roreri, the causal agent of frosty pod rot of cacao.</title>
        <authorList>
            <person name="Aime M.C."/>
            <person name="Diaz-Valderrama J.R."/>
            <person name="Kijpornyongpan T."/>
            <person name="Phillips-Mora W."/>
        </authorList>
    </citation>
    <scope>NUCLEOTIDE SEQUENCE [LARGE SCALE GENOMIC DNA]</scope>
    <source>
        <strain evidence="11 12">MCA 2952</strain>
    </source>
</reference>
<keyword evidence="4 7" id="KW-0496">Mitochondrion</keyword>
<evidence type="ECO:0000256" key="5">
    <source>
        <dbReference type="ARBA" id="ARBA00023204"/>
    </source>
</evidence>
<name>A0A0W0F7B6_MONRR</name>
<feature type="domain" description="Uracil-DNA glycosylase-like" evidence="10">
    <location>
        <begin position="180"/>
        <end position="373"/>
    </location>
</feature>
<dbReference type="InterPro" id="IPR036895">
    <property type="entry name" value="Uracil-DNA_glycosylase-like_sf"/>
</dbReference>
<comment type="subcellular location">
    <subcellularLocation>
        <location evidence="7">Mitochondrion</location>
    </subcellularLocation>
    <subcellularLocation>
        <location evidence="7">Nucleus</location>
    </subcellularLocation>
</comment>
<dbReference type="SMART" id="SM00986">
    <property type="entry name" value="UDG"/>
    <property type="match status" value="1"/>
</dbReference>
<dbReference type="eggNOG" id="KOG2994">
    <property type="taxonomic scope" value="Eukaryota"/>
</dbReference>
<dbReference type="Gene3D" id="3.40.470.10">
    <property type="entry name" value="Uracil-DNA glycosylase-like domain"/>
    <property type="match status" value="1"/>
</dbReference>
<accession>A0A0W0F7B6</accession>
<sequence>MSSSEEVVYLEDLEGPEETSTELPLPASSSQITMSQSTTTVTPESSQDVKQKTSSKRQITLTDMFGANPSSKRAKISPQSSTASLKSITATTRLGSQKLNSIPFSMKAFRESLTEEQQNLLNLECQVMGKSWLKVLQGEIKKSYFLDLKRFLWEQGVRGVDDSDPSLKVYPAPRNIYTWSNTPLGKVKVVLIGQDPYHNRGQAHGLCFSVPPGVAPPPSLKNNDISGSDKLEADTSFQIYAELKTEYPEFEPPKHGNLMSWASNGVLMLNTCLTVKANTPGSHSGHGWETFTDKVVDIVDQYGGANLPSLVGSEGSGFGRGVVFMAWGAFAEKRVTKLNKTKHLVLTSAHPSPYSAHKGFFGNGHFRKANEWLERRYGPEGKVDWCRLECEPSGV</sequence>
<comment type="catalytic activity">
    <reaction evidence="7">
        <text>Hydrolyzes single-stranded DNA or mismatched double-stranded DNA and polynucleotides, releasing free uracil.</text>
        <dbReference type="EC" id="3.2.2.27"/>
    </reaction>
</comment>
<dbReference type="PANTHER" id="PTHR11264:SF0">
    <property type="entry name" value="URACIL-DNA GLYCOSYLASE"/>
    <property type="match status" value="1"/>
</dbReference>
<evidence type="ECO:0000256" key="8">
    <source>
        <dbReference type="PROSITE-ProRule" id="PRU10072"/>
    </source>
</evidence>
<dbReference type="GO" id="GO:0005634">
    <property type="term" value="C:nucleus"/>
    <property type="evidence" value="ECO:0007669"/>
    <property type="project" value="UniProtKB-SubCell"/>
</dbReference>
<keyword evidence="5 7" id="KW-0234">DNA repair</keyword>
<evidence type="ECO:0000256" key="6">
    <source>
        <dbReference type="ARBA" id="ARBA00023242"/>
    </source>
</evidence>
<feature type="compositionally biased region" description="Low complexity" evidence="9">
    <location>
        <begin position="28"/>
        <end position="42"/>
    </location>
</feature>
<feature type="compositionally biased region" description="Acidic residues" evidence="9">
    <location>
        <begin position="8"/>
        <end position="20"/>
    </location>
</feature>
<dbReference type="PROSITE" id="PS00130">
    <property type="entry name" value="U_DNA_GLYCOSYLASE"/>
    <property type="match status" value="1"/>
</dbReference>
<evidence type="ECO:0000313" key="12">
    <source>
        <dbReference type="Proteomes" id="UP000054988"/>
    </source>
</evidence>
<dbReference type="SMART" id="SM00987">
    <property type="entry name" value="UreE_C"/>
    <property type="match status" value="1"/>
</dbReference>
<dbReference type="AlphaFoldDB" id="A0A0W0F7B6"/>
<dbReference type="CDD" id="cd10027">
    <property type="entry name" value="UDG-F1-like"/>
    <property type="match status" value="1"/>
</dbReference>
<dbReference type="GO" id="GO:0097510">
    <property type="term" value="P:base-excision repair, AP site formation via deaminated base removal"/>
    <property type="evidence" value="ECO:0007669"/>
    <property type="project" value="TreeGrafter"/>
</dbReference>
<dbReference type="GO" id="GO:0004844">
    <property type="term" value="F:uracil DNA N-glycosylase activity"/>
    <property type="evidence" value="ECO:0007669"/>
    <property type="project" value="UniProtKB-UniRule"/>
</dbReference>
<dbReference type="InterPro" id="IPR018085">
    <property type="entry name" value="Ura-DNA_Glyclase_AS"/>
</dbReference>
<dbReference type="HAMAP" id="MF_00148">
    <property type="entry name" value="UDG"/>
    <property type="match status" value="1"/>
</dbReference>
<dbReference type="Proteomes" id="UP000054988">
    <property type="component" value="Unassembled WGS sequence"/>
</dbReference>
<evidence type="ECO:0000259" key="10">
    <source>
        <dbReference type="SMART" id="SM00986"/>
    </source>
</evidence>
<comment type="function">
    <text evidence="7">Excises uracil residues from the DNA which can arise as a result of misincorporation of dUMP residues by DNA polymerase or due to deamination of cytosine.</text>
</comment>
<keyword evidence="2 7" id="KW-0227">DNA damage</keyword>
<dbReference type="InterPro" id="IPR002043">
    <property type="entry name" value="UDG_fam1"/>
</dbReference>
<feature type="region of interest" description="Disordered" evidence="9">
    <location>
        <begin position="1"/>
        <end position="55"/>
    </location>
</feature>
<evidence type="ECO:0000256" key="1">
    <source>
        <dbReference type="ARBA" id="ARBA00008184"/>
    </source>
</evidence>
<dbReference type="GO" id="GO:0005739">
    <property type="term" value="C:mitochondrion"/>
    <property type="evidence" value="ECO:0007669"/>
    <property type="project" value="UniProtKB-SubCell"/>
</dbReference>
<protein>
    <recommendedName>
        <fullName evidence="7">Uracil-DNA glycosylase</fullName>
        <shortName evidence="7">UDG</shortName>
        <ecNumber evidence="7">3.2.2.27</ecNumber>
    </recommendedName>
</protein>
<dbReference type="SUPFAM" id="SSF52141">
    <property type="entry name" value="Uracil-DNA glycosylase-like"/>
    <property type="match status" value="1"/>
</dbReference>
<dbReference type="PANTHER" id="PTHR11264">
    <property type="entry name" value="URACIL-DNA GLYCOSYLASE"/>
    <property type="match status" value="1"/>
</dbReference>
<evidence type="ECO:0000256" key="9">
    <source>
        <dbReference type="SAM" id="MobiDB-lite"/>
    </source>
</evidence>
<evidence type="ECO:0000256" key="7">
    <source>
        <dbReference type="HAMAP-Rule" id="MF_03166"/>
    </source>
</evidence>
<comment type="caution">
    <text evidence="11">The sequence shown here is derived from an EMBL/GenBank/DDBJ whole genome shotgun (WGS) entry which is preliminary data.</text>
</comment>
<dbReference type="EC" id="3.2.2.27" evidence="7"/>
<dbReference type="NCBIfam" id="TIGR00628">
    <property type="entry name" value="ung"/>
    <property type="match status" value="1"/>
</dbReference>
<comment type="similarity">
    <text evidence="1 7">Belongs to the uracil-DNA glycosylase (UDG) superfamily. UNG family.</text>
</comment>